<dbReference type="AlphaFoldDB" id="A0A2I0KIV1"/>
<dbReference type="InterPro" id="IPR000210">
    <property type="entry name" value="BTB/POZ_dom"/>
</dbReference>
<evidence type="ECO:0000259" key="2">
    <source>
        <dbReference type="PROSITE" id="PS50097"/>
    </source>
</evidence>
<dbReference type="Pfam" id="PF00651">
    <property type="entry name" value="BTB"/>
    <property type="match status" value="1"/>
</dbReference>
<dbReference type="InterPro" id="IPR043454">
    <property type="entry name" value="NPH3/RPT2-like"/>
</dbReference>
<accession>A0A2I0KIV1</accession>
<name>A0A2I0KIV1_PUNGR</name>
<evidence type="ECO:0000256" key="1">
    <source>
        <dbReference type="ARBA" id="ARBA00004906"/>
    </source>
</evidence>
<feature type="domain" description="BTB" evidence="2">
    <location>
        <begin position="28"/>
        <end position="101"/>
    </location>
</feature>
<sequence>MACMKLGSKTDSFQRQGQAWFCTTGLPSDVVVEVGQMSFHLHKFPLLSRSGLMEKLISEASASLEKQDQKCVINLSDIPAGPRTFELIAKFCYGVKLELTASNVTSWRH</sequence>
<organism evidence="3 4">
    <name type="scientific">Punica granatum</name>
    <name type="common">Pomegranate</name>
    <dbReference type="NCBI Taxonomy" id="22663"/>
    <lineage>
        <taxon>Eukaryota</taxon>
        <taxon>Viridiplantae</taxon>
        <taxon>Streptophyta</taxon>
        <taxon>Embryophyta</taxon>
        <taxon>Tracheophyta</taxon>
        <taxon>Spermatophyta</taxon>
        <taxon>Magnoliopsida</taxon>
        <taxon>eudicotyledons</taxon>
        <taxon>Gunneridae</taxon>
        <taxon>Pentapetalae</taxon>
        <taxon>rosids</taxon>
        <taxon>malvids</taxon>
        <taxon>Myrtales</taxon>
        <taxon>Lythraceae</taxon>
        <taxon>Punica</taxon>
    </lineage>
</organism>
<dbReference type="Proteomes" id="UP000233551">
    <property type="component" value="Unassembled WGS sequence"/>
</dbReference>
<reference evidence="3 4" key="1">
    <citation type="submission" date="2017-11" db="EMBL/GenBank/DDBJ databases">
        <title>De-novo sequencing of pomegranate (Punica granatum L.) genome.</title>
        <authorList>
            <person name="Akparov Z."/>
            <person name="Amiraslanov A."/>
            <person name="Hajiyeva S."/>
            <person name="Abbasov M."/>
            <person name="Kaur K."/>
            <person name="Hamwieh A."/>
            <person name="Solovyev V."/>
            <person name="Salamov A."/>
            <person name="Braich B."/>
            <person name="Kosarev P."/>
            <person name="Mahmoud A."/>
            <person name="Hajiyev E."/>
            <person name="Babayeva S."/>
            <person name="Izzatullayeva V."/>
            <person name="Mammadov A."/>
            <person name="Mammadov A."/>
            <person name="Sharifova S."/>
            <person name="Ojaghi J."/>
            <person name="Eynullazada K."/>
            <person name="Bayramov B."/>
            <person name="Abdulazimova A."/>
            <person name="Shahmuradov I."/>
        </authorList>
    </citation>
    <scope>NUCLEOTIDE SEQUENCE [LARGE SCALE GENOMIC DNA]</scope>
    <source>
        <strain evidence="4">cv. AG2017</strain>
        <tissue evidence="3">Leaf</tissue>
    </source>
</reference>
<evidence type="ECO:0000313" key="3">
    <source>
        <dbReference type="EMBL" id="PKI68113.1"/>
    </source>
</evidence>
<evidence type="ECO:0000313" key="4">
    <source>
        <dbReference type="Proteomes" id="UP000233551"/>
    </source>
</evidence>
<keyword evidence="4" id="KW-1185">Reference proteome</keyword>
<dbReference type="PANTHER" id="PTHR32370">
    <property type="entry name" value="OS12G0117600 PROTEIN"/>
    <property type="match status" value="1"/>
</dbReference>
<dbReference type="Gene3D" id="3.30.710.10">
    <property type="entry name" value="Potassium Channel Kv1.1, Chain A"/>
    <property type="match status" value="1"/>
</dbReference>
<dbReference type="PROSITE" id="PS50097">
    <property type="entry name" value="BTB"/>
    <property type="match status" value="1"/>
</dbReference>
<dbReference type="SUPFAM" id="SSF54695">
    <property type="entry name" value="POZ domain"/>
    <property type="match status" value="1"/>
</dbReference>
<dbReference type="EMBL" id="PGOL01000571">
    <property type="protein sequence ID" value="PKI68113.1"/>
    <property type="molecule type" value="Genomic_DNA"/>
</dbReference>
<dbReference type="UniPathway" id="UPA00143"/>
<proteinExistence type="predicted"/>
<protein>
    <recommendedName>
        <fullName evidence="2">BTB domain-containing protein</fullName>
    </recommendedName>
</protein>
<comment type="pathway">
    <text evidence="1">Protein modification; protein ubiquitination.</text>
</comment>
<dbReference type="GO" id="GO:0016567">
    <property type="term" value="P:protein ubiquitination"/>
    <property type="evidence" value="ECO:0007669"/>
    <property type="project" value="UniProtKB-UniPathway"/>
</dbReference>
<comment type="caution">
    <text evidence="3">The sequence shown here is derived from an EMBL/GenBank/DDBJ whole genome shotgun (WGS) entry which is preliminary data.</text>
</comment>
<dbReference type="InterPro" id="IPR011333">
    <property type="entry name" value="SKP1/BTB/POZ_sf"/>
</dbReference>
<gene>
    <name evidence="3" type="ORF">CRG98_011709</name>
</gene>